<gene>
    <name evidence="1" type="ORF">S01H1_07270</name>
</gene>
<dbReference type="AlphaFoldDB" id="X0RGX3"/>
<evidence type="ECO:0000313" key="1">
    <source>
        <dbReference type="EMBL" id="GAF68114.1"/>
    </source>
</evidence>
<reference evidence="1" key="1">
    <citation type="journal article" date="2014" name="Front. Microbiol.">
        <title>High frequency of phylogenetically diverse reductive dehalogenase-homologous genes in deep subseafloor sedimentary metagenomes.</title>
        <authorList>
            <person name="Kawai M."/>
            <person name="Futagami T."/>
            <person name="Toyoda A."/>
            <person name="Takaki Y."/>
            <person name="Nishi S."/>
            <person name="Hori S."/>
            <person name="Arai W."/>
            <person name="Tsubouchi T."/>
            <person name="Morono Y."/>
            <person name="Uchiyama I."/>
            <person name="Ito T."/>
            <person name="Fujiyama A."/>
            <person name="Inagaki F."/>
            <person name="Takami H."/>
        </authorList>
    </citation>
    <scope>NUCLEOTIDE SEQUENCE</scope>
    <source>
        <strain evidence="1">Expedition CK06-06</strain>
    </source>
</reference>
<dbReference type="EMBL" id="BARS01003752">
    <property type="protein sequence ID" value="GAF68114.1"/>
    <property type="molecule type" value="Genomic_DNA"/>
</dbReference>
<sequence>MGTQVTAALKSDTKPNYTVATVVAASVAIVDGEFAVWAGDTLASELEAYNGLLQCSQALREAGWLNPTTLQFASAAYNTVTGVLTLDLDGALPTLAETDVCVLQGLGFAYDHESNSAHVRRMQESWLEGAAKAA</sequence>
<organism evidence="1">
    <name type="scientific">marine sediment metagenome</name>
    <dbReference type="NCBI Taxonomy" id="412755"/>
    <lineage>
        <taxon>unclassified sequences</taxon>
        <taxon>metagenomes</taxon>
        <taxon>ecological metagenomes</taxon>
    </lineage>
</organism>
<comment type="caution">
    <text evidence="1">The sequence shown here is derived from an EMBL/GenBank/DDBJ whole genome shotgun (WGS) entry which is preliminary data.</text>
</comment>
<accession>X0RGX3</accession>
<protein>
    <submittedName>
        <fullName evidence="1">Uncharacterized protein</fullName>
    </submittedName>
</protein>
<proteinExistence type="predicted"/>
<name>X0RGX3_9ZZZZ</name>